<dbReference type="Proteomes" id="UP001066276">
    <property type="component" value="Chromosome 10"/>
</dbReference>
<comment type="caution">
    <text evidence="2">The sequence shown here is derived from an EMBL/GenBank/DDBJ whole genome shotgun (WGS) entry which is preliminary data.</text>
</comment>
<name>A0AAV7MB71_PLEWA</name>
<sequence length="145" mass="15433">MLSNVPPVHEKGEREHARWFPCGAGSRQEASPGYKQAPPMEATAWEVGGERSENRAGLLLGTGRTTPYPLAVAPPQPEMRAVPCTAETPRGLPIDLGLISCYRRPAGHRFSGGAVGTAGRTGEGNLHRRSPACPTFPRLSHSSSP</sequence>
<proteinExistence type="predicted"/>
<gene>
    <name evidence="2" type="ORF">NDU88_004257</name>
</gene>
<feature type="region of interest" description="Disordered" evidence="1">
    <location>
        <begin position="110"/>
        <end position="145"/>
    </location>
</feature>
<dbReference type="AlphaFoldDB" id="A0AAV7MB71"/>
<reference evidence="2" key="1">
    <citation type="journal article" date="2022" name="bioRxiv">
        <title>Sequencing and chromosome-scale assembly of the giantPleurodeles waltlgenome.</title>
        <authorList>
            <person name="Brown T."/>
            <person name="Elewa A."/>
            <person name="Iarovenko S."/>
            <person name="Subramanian E."/>
            <person name="Araus A.J."/>
            <person name="Petzold A."/>
            <person name="Susuki M."/>
            <person name="Suzuki K.-i.T."/>
            <person name="Hayashi T."/>
            <person name="Toyoda A."/>
            <person name="Oliveira C."/>
            <person name="Osipova E."/>
            <person name="Leigh N.D."/>
            <person name="Simon A."/>
            <person name="Yun M.H."/>
        </authorList>
    </citation>
    <scope>NUCLEOTIDE SEQUENCE</scope>
    <source>
        <strain evidence="2">20211129_DDA</strain>
        <tissue evidence="2">Liver</tissue>
    </source>
</reference>
<evidence type="ECO:0000313" key="2">
    <source>
        <dbReference type="EMBL" id="KAJ1099153.1"/>
    </source>
</evidence>
<organism evidence="2 3">
    <name type="scientific">Pleurodeles waltl</name>
    <name type="common">Iberian ribbed newt</name>
    <dbReference type="NCBI Taxonomy" id="8319"/>
    <lineage>
        <taxon>Eukaryota</taxon>
        <taxon>Metazoa</taxon>
        <taxon>Chordata</taxon>
        <taxon>Craniata</taxon>
        <taxon>Vertebrata</taxon>
        <taxon>Euteleostomi</taxon>
        <taxon>Amphibia</taxon>
        <taxon>Batrachia</taxon>
        <taxon>Caudata</taxon>
        <taxon>Salamandroidea</taxon>
        <taxon>Salamandridae</taxon>
        <taxon>Pleurodelinae</taxon>
        <taxon>Pleurodeles</taxon>
    </lineage>
</organism>
<keyword evidence="3" id="KW-1185">Reference proteome</keyword>
<feature type="compositionally biased region" description="Gly residues" evidence="1">
    <location>
        <begin position="113"/>
        <end position="122"/>
    </location>
</feature>
<accession>A0AAV7MB71</accession>
<evidence type="ECO:0000256" key="1">
    <source>
        <dbReference type="SAM" id="MobiDB-lite"/>
    </source>
</evidence>
<dbReference type="EMBL" id="JANPWB010000014">
    <property type="protein sequence ID" value="KAJ1099153.1"/>
    <property type="molecule type" value="Genomic_DNA"/>
</dbReference>
<protein>
    <submittedName>
        <fullName evidence="2">Uncharacterized protein</fullName>
    </submittedName>
</protein>
<evidence type="ECO:0000313" key="3">
    <source>
        <dbReference type="Proteomes" id="UP001066276"/>
    </source>
</evidence>